<feature type="chain" id="PRO_5045276131" evidence="1">
    <location>
        <begin position="33"/>
        <end position="85"/>
    </location>
</feature>
<proteinExistence type="predicted"/>
<feature type="signal peptide" evidence="1">
    <location>
        <begin position="1"/>
        <end position="32"/>
    </location>
</feature>
<evidence type="ECO:0000313" key="3">
    <source>
        <dbReference type="Proteomes" id="UP000623461"/>
    </source>
</evidence>
<evidence type="ECO:0000313" key="2">
    <source>
        <dbReference type="EMBL" id="GGN09908.1"/>
    </source>
</evidence>
<sequence>MNASNRLRTTRRAGVAGLVAAAVLVVPHPAAAFMPVPPSPVKLPVAVVGHLVLTLAEEYAQTPTVDKRRLHNEIVLLVNAGLAAI</sequence>
<dbReference type="Proteomes" id="UP000623461">
    <property type="component" value="Unassembled WGS sequence"/>
</dbReference>
<reference evidence="3" key="1">
    <citation type="journal article" date="2019" name="Int. J. Syst. Evol. Microbiol.">
        <title>The Global Catalogue of Microorganisms (GCM) 10K type strain sequencing project: providing services to taxonomists for standard genome sequencing and annotation.</title>
        <authorList>
            <consortium name="The Broad Institute Genomics Platform"/>
            <consortium name="The Broad Institute Genome Sequencing Center for Infectious Disease"/>
            <person name="Wu L."/>
            <person name="Ma J."/>
        </authorList>
    </citation>
    <scope>NUCLEOTIDE SEQUENCE [LARGE SCALE GENOMIC DNA]</scope>
    <source>
        <strain evidence="3">JCM 1365</strain>
    </source>
</reference>
<dbReference type="RefSeq" id="WP_156035508.1">
    <property type="nucleotide sequence ID" value="NZ_BMNZ01000013.1"/>
</dbReference>
<name>A0ABQ2IJ19_9MICO</name>
<organism evidence="2 3">
    <name type="scientific">Terrabacter tumescens</name>
    <dbReference type="NCBI Taxonomy" id="60443"/>
    <lineage>
        <taxon>Bacteria</taxon>
        <taxon>Bacillati</taxon>
        <taxon>Actinomycetota</taxon>
        <taxon>Actinomycetes</taxon>
        <taxon>Micrococcales</taxon>
        <taxon>Intrasporangiaceae</taxon>
        <taxon>Terrabacter</taxon>
    </lineage>
</organism>
<comment type="caution">
    <text evidence="2">The sequence shown here is derived from an EMBL/GenBank/DDBJ whole genome shotgun (WGS) entry which is preliminary data.</text>
</comment>
<keyword evidence="1" id="KW-0732">Signal</keyword>
<gene>
    <name evidence="2" type="ORF">GCM10009721_42340</name>
</gene>
<protein>
    <submittedName>
        <fullName evidence="2">Uncharacterized protein</fullName>
    </submittedName>
</protein>
<accession>A0ABQ2IJ19</accession>
<evidence type="ECO:0000256" key="1">
    <source>
        <dbReference type="SAM" id="SignalP"/>
    </source>
</evidence>
<dbReference type="EMBL" id="BMNZ01000013">
    <property type="protein sequence ID" value="GGN09908.1"/>
    <property type="molecule type" value="Genomic_DNA"/>
</dbReference>
<keyword evidence="3" id="KW-1185">Reference proteome</keyword>